<dbReference type="EMBL" id="JARKIB010000122">
    <property type="protein sequence ID" value="KAJ7736286.1"/>
    <property type="molecule type" value="Genomic_DNA"/>
</dbReference>
<evidence type="ECO:0000256" key="1">
    <source>
        <dbReference type="SAM" id="MobiDB-lite"/>
    </source>
</evidence>
<keyword evidence="3" id="KW-1185">Reference proteome</keyword>
<dbReference type="AlphaFoldDB" id="A0AAD7I7S8"/>
<feature type="compositionally biased region" description="Low complexity" evidence="1">
    <location>
        <begin position="60"/>
        <end position="78"/>
    </location>
</feature>
<protein>
    <submittedName>
        <fullName evidence="2">Uncharacterized protein</fullName>
    </submittedName>
</protein>
<sequence>MSRHRSASGQGEEEARRKRTGPAWVQGRVPLPFHGAVLQQMAMHTSAVDSWGTSMCPWARASASRDPAASAGALAQANAHRDTNASGPASGQRIPNPLEYVEHATKHPGMRSVAEIATMRRDKGPISARFLFR</sequence>
<reference evidence="2" key="1">
    <citation type="submission" date="2023-03" db="EMBL/GenBank/DDBJ databases">
        <title>Massive genome expansion in bonnet fungi (Mycena s.s.) driven by repeated elements and novel gene families across ecological guilds.</title>
        <authorList>
            <consortium name="Lawrence Berkeley National Laboratory"/>
            <person name="Harder C.B."/>
            <person name="Miyauchi S."/>
            <person name="Viragh M."/>
            <person name="Kuo A."/>
            <person name="Thoen E."/>
            <person name="Andreopoulos B."/>
            <person name="Lu D."/>
            <person name="Skrede I."/>
            <person name="Drula E."/>
            <person name="Henrissat B."/>
            <person name="Morin E."/>
            <person name="Kohler A."/>
            <person name="Barry K."/>
            <person name="LaButti K."/>
            <person name="Morin E."/>
            <person name="Salamov A."/>
            <person name="Lipzen A."/>
            <person name="Mereny Z."/>
            <person name="Hegedus B."/>
            <person name="Baldrian P."/>
            <person name="Stursova M."/>
            <person name="Weitz H."/>
            <person name="Taylor A."/>
            <person name="Grigoriev I.V."/>
            <person name="Nagy L.G."/>
            <person name="Martin F."/>
            <person name="Kauserud H."/>
        </authorList>
    </citation>
    <scope>NUCLEOTIDE SEQUENCE</scope>
    <source>
        <strain evidence="2">CBHHK182m</strain>
    </source>
</reference>
<feature type="region of interest" description="Disordered" evidence="1">
    <location>
        <begin position="1"/>
        <end position="27"/>
    </location>
</feature>
<proteinExistence type="predicted"/>
<dbReference type="Proteomes" id="UP001215598">
    <property type="component" value="Unassembled WGS sequence"/>
</dbReference>
<comment type="caution">
    <text evidence="2">The sequence shown here is derived from an EMBL/GenBank/DDBJ whole genome shotgun (WGS) entry which is preliminary data.</text>
</comment>
<feature type="region of interest" description="Disordered" evidence="1">
    <location>
        <begin position="60"/>
        <end position="95"/>
    </location>
</feature>
<evidence type="ECO:0000313" key="2">
    <source>
        <dbReference type="EMBL" id="KAJ7736286.1"/>
    </source>
</evidence>
<evidence type="ECO:0000313" key="3">
    <source>
        <dbReference type="Proteomes" id="UP001215598"/>
    </source>
</evidence>
<accession>A0AAD7I7S8</accession>
<name>A0AAD7I7S8_9AGAR</name>
<gene>
    <name evidence="2" type="ORF">B0H16DRAFT_1466730</name>
</gene>
<organism evidence="2 3">
    <name type="scientific">Mycena metata</name>
    <dbReference type="NCBI Taxonomy" id="1033252"/>
    <lineage>
        <taxon>Eukaryota</taxon>
        <taxon>Fungi</taxon>
        <taxon>Dikarya</taxon>
        <taxon>Basidiomycota</taxon>
        <taxon>Agaricomycotina</taxon>
        <taxon>Agaricomycetes</taxon>
        <taxon>Agaricomycetidae</taxon>
        <taxon>Agaricales</taxon>
        <taxon>Marasmiineae</taxon>
        <taxon>Mycenaceae</taxon>
        <taxon>Mycena</taxon>
    </lineage>
</organism>